<accession>A0A1G5R2S3</accession>
<keyword evidence="4" id="KW-1185">Reference proteome</keyword>
<dbReference type="Pfam" id="PF13409">
    <property type="entry name" value="GST_N_2"/>
    <property type="match status" value="1"/>
</dbReference>
<dbReference type="Gene3D" id="3.40.30.10">
    <property type="entry name" value="Glutaredoxin"/>
    <property type="match status" value="1"/>
</dbReference>
<dbReference type="STRING" id="1156985.SAMN04488118_107111"/>
<dbReference type="Gene3D" id="1.20.1050.10">
    <property type="match status" value="1"/>
</dbReference>
<dbReference type="GO" id="GO:0016740">
    <property type="term" value="F:transferase activity"/>
    <property type="evidence" value="ECO:0007669"/>
    <property type="project" value="UniProtKB-KW"/>
</dbReference>
<dbReference type="Pfam" id="PF00043">
    <property type="entry name" value="GST_C"/>
    <property type="match status" value="1"/>
</dbReference>
<dbReference type="PANTHER" id="PTHR44051">
    <property type="entry name" value="GLUTATHIONE S-TRANSFERASE-RELATED"/>
    <property type="match status" value="1"/>
</dbReference>
<protein>
    <submittedName>
        <fullName evidence="3">Glutathione S-transferase</fullName>
    </submittedName>
</protein>
<evidence type="ECO:0000259" key="1">
    <source>
        <dbReference type="PROSITE" id="PS50404"/>
    </source>
</evidence>
<organism evidence="3 4">
    <name type="scientific">Epibacterium ulvae</name>
    <dbReference type="NCBI Taxonomy" id="1156985"/>
    <lineage>
        <taxon>Bacteria</taxon>
        <taxon>Pseudomonadati</taxon>
        <taxon>Pseudomonadota</taxon>
        <taxon>Alphaproteobacteria</taxon>
        <taxon>Rhodobacterales</taxon>
        <taxon>Roseobacteraceae</taxon>
        <taxon>Epibacterium</taxon>
    </lineage>
</organism>
<dbReference type="InterPro" id="IPR034345">
    <property type="entry name" value="Gtt2-like_N"/>
</dbReference>
<dbReference type="InterPro" id="IPR040079">
    <property type="entry name" value="Glutathione_S-Trfase"/>
</dbReference>
<dbReference type="PROSITE" id="PS50404">
    <property type="entry name" value="GST_NTER"/>
    <property type="match status" value="1"/>
</dbReference>
<reference evidence="3 4" key="1">
    <citation type="submission" date="2016-10" db="EMBL/GenBank/DDBJ databases">
        <authorList>
            <person name="de Groot N.N."/>
        </authorList>
    </citation>
    <scope>NUCLEOTIDE SEQUENCE [LARGE SCALE GENOMIC DNA]</scope>
    <source>
        <strain evidence="3 4">U95</strain>
    </source>
</reference>
<feature type="domain" description="GST N-terminal" evidence="1">
    <location>
        <begin position="1"/>
        <end position="83"/>
    </location>
</feature>
<dbReference type="InterPro" id="IPR034346">
    <property type="entry name" value="Gtt2-like_C"/>
</dbReference>
<dbReference type="InterPro" id="IPR036282">
    <property type="entry name" value="Glutathione-S-Trfase_C_sf"/>
</dbReference>
<dbReference type="InterPro" id="IPR004046">
    <property type="entry name" value="GST_C"/>
</dbReference>
<dbReference type="InterPro" id="IPR010987">
    <property type="entry name" value="Glutathione-S-Trfase_C-like"/>
</dbReference>
<dbReference type="AlphaFoldDB" id="A0A1G5R2S3"/>
<dbReference type="PROSITE" id="PS50405">
    <property type="entry name" value="GST_CTER"/>
    <property type="match status" value="1"/>
</dbReference>
<dbReference type="InterPro" id="IPR004045">
    <property type="entry name" value="Glutathione_S-Trfase_N"/>
</dbReference>
<gene>
    <name evidence="3" type="ORF">SAMN04488118_107111</name>
</gene>
<dbReference type="EMBL" id="FMWG01000007">
    <property type="protein sequence ID" value="SCZ67751.1"/>
    <property type="molecule type" value="Genomic_DNA"/>
</dbReference>
<evidence type="ECO:0000313" key="3">
    <source>
        <dbReference type="EMBL" id="SCZ67751.1"/>
    </source>
</evidence>
<dbReference type="CDD" id="cd03182">
    <property type="entry name" value="GST_C_GTT2_like"/>
    <property type="match status" value="1"/>
</dbReference>
<dbReference type="PANTHER" id="PTHR44051:SF8">
    <property type="entry name" value="GLUTATHIONE S-TRANSFERASE GSTA"/>
    <property type="match status" value="1"/>
</dbReference>
<dbReference type="OrthoDB" id="9794721at2"/>
<dbReference type="CDD" id="cd03051">
    <property type="entry name" value="GST_N_GTT2_like"/>
    <property type="match status" value="1"/>
</dbReference>
<dbReference type="SUPFAM" id="SSF52833">
    <property type="entry name" value="Thioredoxin-like"/>
    <property type="match status" value="1"/>
</dbReference>
<dbReference type="SFLD" id="SFLDS00019">
    <property type="entry name" value="Glutathione_Transferase_(cytos"/>
    <property type="match status" value="1"/>
</dbReference>
<dbReference type="SUPFAM" id="SSF47616">
    <property type="entry name" value="GST C-terminal domain-like"/>
    <property type="match status" value="1"/>
</dbReference>
<keyword evidence="3" id="KW-0808">Transferase</keyword>
<evidence type="ECO:0000313" key="4">
    <source>
        <dbReference type="Proteomes" id="UP000198767"/>
    </source>
</evidence>
<evidence type="ECO:0000259" key="2">
    <source>
        <dbReference type="PROSITE" id="PS50405"/>
    </source>
</evidence>
<dbReference type="SFLD" id="SFLDG00358">
    <property type="entry name" value="Main_(cytGST)"/>
    <property type="match status" value="1"/>
</dbReference>
<dbReference type="RefSeq" id="WP_090219387.1">
    <property type="nucleotide sequence ID" value="NZ_CANLDO010000005.1"/>
</dbReference>
<proteinExistence type="predicted"/>
<name>A0A1G5R2S3_9RHOB</name>
<dbReference type="InterPro" id="IPR036249">
    <property type="entry name" value="Thioredoxin-like_sf"/>
</dbReference>
<dbReference type="Proteomes" id="UP000198767">
    <property type="component" value="Unassembled WGS sequence"/>
</dbReference>
<feature type="domain" description="GST C-terminal" evidence="2">
    <location>
        <begin position="88"/>
        <end position="206"/>
    </location>
</feature>
<sequence>MKIYEFEGFPNPARVRIALAEKGLTDKVEFISVNVPEGEHQSEAFRAKNPSAAVPLLELEDGTCISECTAITEYLDHLDGNPTLTGGTPKERAVIHMMQRRAESGLLDAVGTYFHHATPGLGKEIEGYQCAEWGNHQKEVALKGMRYLDGLLADRPYLAGENFSMADITAFAGLGFAGFASIDVPEDCANLKDWQARVAARPSIAA</sequence>